<reference evidence="3" key="2">
    <citation type="journal article" date="2019" name="Int. J. Syst. Evol. Microbiol.">
        <title>The Global Catalogue of Microorganisms (GCM) 10K type strain sequencing project: providing services to taxonomists for standard genome sequencing and annotation.</title>
        <authorList>
            <consortium name="The Broad Institute Genomics Platform"/>
            <consortium name="The Broad Institute Genome Sequencing Center for Infectious Disease"/>
            <person name="Wu L."/>
            <person name="Ma J."/>
        </authorList>
    </citation>
    <scope>NUCLEOTIDE SEQUENCE [LARGE SCALE GENOMIC DNA]</scope>
    <source>
        <strain evidence="3">NBRC 111368</strain>
    </source>
</reference>
<comment type="caution">
    <text evidence="1">The sequence shown here is derived from an EMBL/GenBank/DDBJ whole genome shotgun (WGS) entry which is preliminary data.</text>
</comment>
<evidence type="ECO:0000313" key="3">
    <source>
        <dbReference type="Proteomes" id="UP001596403"/>
    </source>
</evidence>
<dbReference type="Proteomes" id="UP001596403">
    <property type="component" value="Unassembled WGS sequence"/>
</dbReference>
<gene>
    <name evidence="1" type="ORF">ACFQAU_00195</name>
    <name evidence="2" type="ORF">ACFQAU_17695</name>
</gene>
<dbReference type="EMBL" id="JBHSWA010000001">
    <property type="protein sequence ID" value="MFC6643246.1"/>
    <property type="molecule type" value="Genomic_DNA"/>
</dbReference>
<reference evidence="1" key="1">
    <citation type="journal article" date="2014" name="Int. J. Syst. Evol. Microbiol.">
        <title>Complete genome of a new Firmicutes species belonging to the dominant human colonic microbiota ('Ruminococcus bicirculans') reveals two chromosomes and a selective capacity to utilize plant glucans.</title>
        <authorList>
            <consortium name="NISC Comparative Sequencing Program"/>
            <person name="Wegmann U."/>
            <person name="Louis P."/>
            <person name="Goesmann A."/>
            <person name="Henrissat B."/>
            <person name="Duncan S.H."/>
            <person name="Flint H.J."/>
        </authorList>
    </citation>
    <scope>NUCLEOTIDE SEQUENCE</scope>
    <source>
        <strain evidence="1">NBRC 113428</strain>
    </source>
</reference>
<dbReference type="RefSeq" id="WP_132443596.1">
    <property type="nucleotide sequence ID" value="NZ_JBHSWA010000001.1"/>
</dbReference>
<evidence type="ECO:0008006" key="4">
    <source>
        <dbReference type="Google" id="ProtNLM"/>
    </source>
</evidence>
<keyword evidence="3" id="KW-1185">Reference proteome</keyword>
<dbReference type="EMBL" id="JBHSWA010000001">
    <property type="protein sequence ID" value="MFC6640394.1"/>
    <property type="molecule type" value="Genomic_DNA"/>
</dbReference>
<reference evidence="1" key="3">
    <citation type="submission" date="2024-09" db="EMBL/GenBank/DDBJ databases">
        <authorList>
            <person name="Sun Q."/>
            <person name="Mori K."/>
        </authorList>
    </citation>
    <scope>NUCLEOTIDE SEQUENCE</scope>
    <source>
        <strain evidence="1">NBRC 113428</strain>
    </source>
</reference>
<name>A0ABW1YT16_9RHOB</name>
<evidence type="ECO:0000313" key="1">
    <source>
        <dbReference type="EMBL" id="MFC6640394.1"/>
    </source>
</evidence>
<accession>A0ABW1YT16</accession>
<proteinExistence type="predicted"/>
<protein>
    <recommendedName>
        <fullName evidence="4">DNA-binding protein</fullName>
    </recommendedName>
</protein>
<evidence type="ECO:0000313" key="2">
    <source>
        <dbReference type="EMBL" id="MFC6643246.1"/>
    </source>
</evidence>
<sequence length="83" mass="9227">MTFITAADVAALTGFSDGAAFLQARPRLERDHDFPLPMPTCLRPLKWRKDAVTSWVDLQCRPTSDDPFVGGPNVVLLEEARRA</sequence>
<organism evidence="1 3">
    <name type="scientific">Sulfitobacter profundi</name>
    <dbReference type="NCBI Taxonomy" id="2679961"/>
    <lineage>
        <taxon>Bacteria</taxon>
        <taxon>Pseudomonadati</taxon>
        <taxon>Pseudomonadota</taxon>
        <taxon>Alphaproteobacteria</taxon>
        <taxon>Rhodobacterales</taxon>
        <taxon>Roseobacteraceae</taxon>
        <taxon>Sulfitobacter</taxon>
    </lineage>
</organism>